<dbReference type="OrthoDB" id="7274881at2"/>
<feature type="transmembrane region" description="Helical" evidence="6">
    <location>
        <begin position="181"/>
        <end position="200"/>
    </location>
</feature>
<comment type="subcellular location">
    <subcellularLocation>
        <location evidence="1">Membrane</location>
        <topology evidence="1">Multi-pass membrane protein</topology>
    </subcellularLocation>
</comment>
<keyword evidence="4 6" id="KW-1133">Transmembrane helix</keyword>
<reference evidence="8 9" key="1">
    <citation type="submission" date="2019-09" db="EMBL/GenBank/DDBJ databases">
        <title>Draft Whole-Genome sequence of Blastochloris sulfoviridis DSM 729.</title>
        <authorList>
            <person name="Meyer T.E."/>
            <person name="Kyndt J.A."/>
        </authorList>
    </citation>
    <scope>NUCLEOTIDE SEQUENCE [LARGE SCALE GENOMIC DNA]</scope>
    <source>
        <strain evidence="8 9">DSM 729</strain>
    </source>
</reference>
<evidence type="ECO:0000256" key="6">
    <source>
        <dbReference type="SAM" id="Phobius"/>
    </source>
</evidence>
<dbReference type="RefSeq" id="WP_150098172.1">
    <property type="nucleotide sequence ID" value="NZ_VWPL01000024.1"/>
</dbReference>
<dbReference type="AlphaFoldDB" id="A0A5M6HT90"/>
<feature type="transmembrane region" description="Helical" evidence="6">
    <location>
        <begin position="120"/>
        <end position="143"/>
    </location>
</feature>
<dbReference type="InterPro" id="IPR037185">
    <property type="entry name" value="EmrE-like"/>
</dbReference>
<evidence type="ECO:0000256" key="5">
    <source>
        <dbReference type="ARBA" id="ARBA00023136"/>
    </source>
</evidence>
<feature type="transmembrane region" description="Helical" evidence="6">
    <location>
        <begin position="149"/>
        <end position="169"/>
    </location>
</feature>
<dbReference type="Proteomes" id="UP000323886">
    <property type="component" value="Unassembled WGS sequence"/>
</dbReference>
<evidence type="ECO:0000256" key="4">
    <source>
        <dbReference type="ARBA" id="ARBA00022989"/>
    </source>
</evidence>
<keyword evidence="9" id="KW-1185">Reference proteome</keyword>
<dbReference type="PANTHER" id="PTHR32322:SF2">
    <property type="entry name" value="EAMA DOMAIN-CONTAINING PROTEIN"/>
    <property type="match status" value="1"/>
</dbReference>
<evidence type="ECO:0000256" key="1">
    <source>
        <dbReference type="ARBA" id="ARBA00004141"/>
    </source>
</evidence>
<evidence type="ECO:0000259" key="7">
    <source>
        <dbReference type="Pfam" id="PF00892"/>
    </source>
</evidence>
<organism evidence="8 9">
    <name type="scientific">Blastochloris sulfoviridis</name>
    <dbReference type="NCBI Taxonomy" id="50712"/>
    <lineage>
        <taxon>Bacteria</taxon>
        <taxon>Pseudomonadati</taxon>
        <taxon>Pseudomonadota</taxon>
        <taxon>Alphaproteobacteria</taxon>
        <taxon>Hyphomicrobiales</taxon>
        <taxon>Blastochloridaceae</taxon>
        <taxon>Blastochloris</taxon>
    </lineage>
</organism>
<comment type="caution">
    <text evidence="8">The sequence shown here is derived from an EMBL/GenBank/DDBJ whole genome shotgun (WGS) entry which is preliminary data.</text>
</comment>
<dbReference type="Pfam" id="PF00892">
    <property type="entry name" value="EamA"/>
    <property type="match status" value="2"/>
</dbReference>
<evidence type="ECO:0000313" key="9">
    <source>
        <dbReference type="Proteomes" id="UP000323886"/>
    </source>
</evidence>
<dbReference type="EMBL" id="VWPL01000024">
    <property type="protein sequence ID" value="KAA5599182.1"/>
    <property type="molecule type" value="Genomic_DNA"/>
</dbReference>
<sequence>MTQPQFYAVAVLFSLIWSSAFVAGKVAMAELDPFTVLAARFCLSAALMLPLIRWQGAALLDRQTVRWGVLLGLLNNAVYLGLTFSALRTLRPEIVVVMVSCTPFLTTLFAALAGLERIEIARLVGIVLGFTGVVVMCGVASPGSAPPDPLGLVLAAGGTLAFAAGTVLFRGRAHGLAILPVNFWQSVTGAVVLAPVALASGGPWPVPAMPTVLALLYLAAVATIGGMALWLLLIRSRGAAKASACHLLNPVSGVVLSHLVLGTALRPTDFVGAAIIALGLALTLRPSRDPAVRRAGAPAE</sequence>
<name>A0A5M6HT90_9HYPH</name>
<dbReference type="PANTHER" id="PTHR32322">
    <property type="entry name" value="INNER MEMBRANE TRANSPORTER"/>
    <property type="match status" value="1"/>
</dbReference>
<dbReference type="GO" id="GO:0016020">
    <property type="term" value="C:membrane"/>
    <property type="evidence" value="ECO:0007669"/>
    <property type="project" value="UniProtKB-SubCell"/>
</dbReference>
<keyword evidence="3 6" id="KW-0812">Transmembrane</keyword>
<protein>
    <submittedName>
        <fullName evidence="8">EamA family transporter</fullName>
    </submittedName>
</protein>
<feature type="transmembrane region" description="Helical" evidence="6">
    <location>
        <begin position="212"/>
        <end position="234"/>
    </location>
</feature>
<feature type="transmembrane region" description="Helical" evidence="6">
    <location>
        <begin position="64"/>
        <end position="82"/>
    </location>
</feature>
<comment type="similarity">
    <text evidence="2">Belongs to the EamA transporter family.</text>
</comment>
<proteinExistence type="inferred from homology"/>
<accession>A0A5M6HT90</accession>
<feature type="transmembrane region" description="Helical" evidence="6">
    <location>
        <begin position="7"/>
        <end position="28"/>
    </location>
</feature>
<feature type="transmembrane region" description="Helical" evidence="6">
    <location>
        <begin position="34"/>
        <end position="52"/>
    </location>
</feature>
<evidence type="ECO:0000256" key="3">
    <source>
        <dbReference type="ARBA" id="ARBA00022692"/>
    </source>
</evidence>
<dbReference type="InterPro" id="IPR000620">
    <property type="entry name" value="EamA_dom"/>
</dbReference>
<evidence type="ECO:0000256" key="2">
    <source>
        <dbReference type="ARBA" id="ARBA00007362"/>
    </source>
</evidence>
<keyword evidence="5 6" id="KW-0472">Membrane</keyword>
<feature type="transmembrane region" description="Helical" evidence="6">
    <location>
        <begin position="94"/>
        <end position="113"/>
    </location>
</feature>
<feature type="domain" description="EamA" evidence="7">
    <location>
        <begin position="150"/>
        <end position="284"/>
    </location>
</feature>
<dbReference type="SUPFAM" id="SSF103481">
    <property type="entry name" value="Multidrug resistance efflux transporter EmrE"/>
    <property type="match status" value="2"/>
</dbReference>
<dbReference type="InterPro" id="IPR050638">
    <property type="entry name" value="AA-Vitamin_Transporters"/>
</dbReference>
<gene>
    <name evidence="8" type="ORF">F1193_12625</name>
</gene>
<evidence type="ECO:0000313" key="8">
    <source>
        <dbReference type="EMBL" id="KAA5599182.1"/>
    </source>
</evidence>
<feature type="domain" description="EamA" evidence="7">
    <location>
        <begin position="9"/>
        <end position="136"/>
    </location>
</feature>